<sequence>MNKQERQDLVNELWKRDDPQVMIVRYDDDLDRIGKQAETVTFHTNPVQAIEAFLLLLLTGPARRSHHYAFLENGQYTIKWLNAHLNSQKPPTSRDFVDEVMSDLTENHTVYHKITYITIISYLEYRSRGHGTPDPRLDTTTNLPQVPISEYAYALYDEQPSLDPAPASELPEGEMPSTGTLINTDDVVMFDHDAPPIWDPARVPGEYSLLDDEVQAQLLPFETEPYTPLFAEPTPGPVPLPPANDAPPPEIRNTRLSLEARRIFACTFPGCSSRLTRPSDLRRHWQNVHRGHTQQ</sequence>
<keyword evidence="1" id="KW-0862">Zinc</keyword>
<feature type="region of interest" description="Disordered" evidence="2">
    <location>
        <begin position="160"/>
        <end position="179"/>
    </location>
</feature>
<evidence type="ECO:0000313" key="5">
    <source>
        <dbReference type="Proteomes" id="UP000729357"/>
    </source>
</evidence>
<dbReference type="PROSITE" id="PS50157">
    <property type="entry name" value="ZINC_FINGER_C2H2_2"/>
    <property type="match status" value="1"/>
</dbReference>
<keyword evidence="5" id="KW-1185">Reference proteome</keyword>
<comment type="caution">
    <text evidence="4">The sequence shown here is derived from an EMBL/GenBank/DDBJ whole genome shotgun (WGS) entry which is preliminary data.</text>
</comment>
<proteinExistence type="predicted"/>
<evidence type="ECO:0000256" key="2">
    <source>
        <dbReference type="SAM" id="MobiDB-lite"/>
    </source>
</evidence>
<dbReference type="GO" id="GO:0008270">
    <property type="term" value="F:zinc ion binding"/>
    <property type="evidence" value="ECO:0007669"/>
    <property type="project" value="UniProtKB-KW"/>
</dbReference>
<dbReference type="Proteomes" id="UP000729357">
    <property type="component" value="Unassembled WGS sequence"/>
</dbReference>
<dbReference type="PROSITE" id="PS00028">
    <property type="entry name" value="ZINC_FINGER_C2H2_1"/>
    <property type="match status" value="1"/>
</dbReference>
<dbReference type="AlphaFoldDB" id="A0A9P8FTP0"/>
<evidence type="ECO:0000256" key="1">
    <source>
        <dbReference type="PROSITE-ProRule" id="PRU00042"/>
    </source>
</evidence>
<dbReference type="EMBL" id="JAHFXS010000622">
    <property type="protein sequence ID" value="KAG9983237.1"/>
    <property type="molecule type" value="Genomic_DNA"/>
</dbReference>
<gene>
    <name evidence="4" type="ORF">KCU98_g6240</name>
</gene>
<feature type="non-terminal residue" evidence="4">
    <location>
        <position position="295"/>
    </location>
</feature>
<keyword evidence="1" id="KW-0863">Zinc-finger</keyword>
<evidence type="ECO:0000259" key="3">
    <source>
        <dbReference type="PROSITE" id="PS50157"/>
    </source>
</evidence>
<evidence type="ECO:0000313" key="4">
    <source>
        <dbReference type="EMBL" id="KAG9983237.1"/>
    </source>
</evidence>
<dbReference type="InterPro" id="IPR013087">
    <property type="entry name" value="Znf_C2H2_type"/>
</dbReference>
<reference evidence="4" key="1">
    <citation type="journal article" date="2021" name="J Fungi (Basel)">
        <title>Virulence traits and population genomics of the black yeast Aureobasidium melanogenum.</title>
        <authorList>
            <person name="Cernosa A."/>
            <person name="Sun X."/>
            <person name="Gostincar C."/>
            <person name="Fang C."/>
            <person name="Gunde-Cimerman N."/>
            <person name="Song Z."/>
        </authorList>
    </citation>
    <scope>NUCLEOTIDE SEQUENCE</scope>
    <source>
        <strain evidence="4">EXF-9298</strain>
    </source>
</reference>
<keyword evidence="1" id="KW-0479">Metal-binding</keyword>
<dbReference type="Gene3D" id="3.30.160.60">
    <property type="entry name" value="Classic Zinc Finger"/>
    <property type="match status" value="1"/>
</dbReference>
<protein>
    <recommendedName>
        <fullName evidence="3">C2H2-type domain-containing protein</fullName>
    </recommendedName>
</protein>
<feature type="domain" description="C2H2-type" evidence="3">
    <location>
        <begin position="264"/>
        <end position="294"/>
    </location>
</feature>
<organism evidence="4 5">
    <name type="scientific">Aureobasidium melanogenum</name>
    <name type="common">Aureobasidium pullulans var. melanogenum</name>
    <dbReference type="NCBI Taxonomy" id="46634"/>
    <lineage>
        <taxon>Eukaryota</taxon>
        <taxon>Fungi</taxon>
        <taxon>Dikarya</taxon>
        <taxon>Ascomycota</taxon>
        <taxon>Pezizomycotina</taxon>
        <taxon>Dothideomycetes</taxon>
        <taxon>Dothideomycetidae</taxon>
        <taxon>Dothideales</taxon>
        <taxon>Saccotheciaceae</taxon>
        <taxon>Aureobasidium</taxon>
    </lineage>
</organism>
<name>A0A9P8FTP0_AURME</name>
<reference evidence="4" key="2">
    <citation type="submission" date="2021-08" db="EMBL/GenBank/DDBJ databases">
        <authorList>
            <person name="Gostincar C."/>
            <person name="Sun X."/>
            <person name="Song Z."/>
            <person name="Gunde-Cimerman N."/>
        </authorList>
    </citation>
    <scope>NUCLEOTIDE SEQUENCE</scope>
    <source>
        <strain evidence="4">EXF-9298</strain>
    </source>
</reference>
<accession>A0A9P8FTP0</accession>